<sequence>EGDQLAPPTWGYPEGDENTGEGTGHELAQGDVAGSVDTETAGEVTRAEFEELKRRVSALELPQSEVA</sequence>
<dbReference type="EMBL" id="RCMG01004799">
    <property type="protein sequence ID" value="KAG2793223.1"/>
    <property type="molecule type" value="Genomic_DNA"/>
</dbReference>
<reference evidence="2" key="1">
    <citation type="submission" date="2018-10" db="EMBL/GenBank/DDBJ databases">
        <title>Effector identification in a new, highly contiguous assembly of the strawberry crown rot pathogen Phytophthora cactorum.</title>
        <authorList>
            <person name="Armitage A.D."/>
            <person name="Nellist C.F."/>
            <person name="Bates H."/>
            <person name="Vickerstaff R.J."/>
            <person name="Harrison R.J."/>
        </authorList>
    </citation>
    <scope>NUCLEOTIDE SEQUENCE</scope>
    <source>
        <strain evidence="2">15-7</strain>
    </source>
</reference>
<feature type="region of interest" description="Disordered" evidence="1">
    <location>
        <begin position="1"/>
        <end position="40"/>
    </location>
</feature>
<evidence type="ECO:0000256" key="1">
    <source>
        <dbReference type="SAM" id="MobiDB-lite"/>
    </source>
</evidence>
<protein>
    <submittedName>
        <fullName evidence="2">Uncharacterized protein</fullName>
    </submittedName>
</protein>
<dbReference type="AlphaFoldDB" id="A0A8T0XY27"/>
<organism evidence="2 3">
    <name type="scientific">Phytophthora cactorum</name>
    <dbReference type="NCBI Taxonomy" id="29920"/>
    <lineage>
        <taxon>Eukaryota</taxon>
        <taxon>Sar</taxon>
        <taxon>Stramenopiles</taxon>
        <taxon>Oomycota</taxon>
        <taxon>Peronosporomycetes</taxon>
        <taxon>Peronosporales</taxon>
        <taxon>Peronosporaceae</taxon>
        <taxon>Phytophthora</taxon>
    </lineage>
</organism>
<evidence type="ECO:0000313" key="3">
    <source>
        <dbReference type="Proteomes" id="UP000735874"/>
    </source>
</evidence>
<comment type="caution">
    <text evidence="2">The sequence shown here is derived from an EMBL/GenBank/DDBJ whole genome shotgun (WGS) entry which is preliminary data.</text>
</comment>
<dbReference type="Proteomes" id="UP000735874">
    <property type="component" value="Unassembled WGS sequence"/>
</dbReference>
<accession>A0A8T0XY27</accession>
<evidence type="ECO:0000313" key="2">
    <source>
        <dbReference type="EMBL" id="KAG2793223.1"/>
    </source>
</evidence>
<feature type="non-terminal residue" evidence="2">
    <location>
        <position position="1"/>
    </location>
</feature>
<gene>
    <name evidence="2" type="ORF">PC113_g25566</name>
</gene>
<proteinExistence type="predicted"/>
<name>A0A8T0XY27_9STRA</name>